<dbReference type="OrthoDB" id="187477at2"/>
<reference evidence="5 6" key="1">
    <citation type="submission" date="2019-01" db="EMBL/GenBank/DDBJ databases">
        <title>Lacunisphaera sp. strain TWA-58.</title>
        <authorList>
            <person name="Chen W.-M."/>
        </authorList>
    </citation>
    <scope>NUCLEOTIDE SEQUENCE [LARGE SCALE GENOMIC DNA]</scope>
    <source>
        <strain evidence="5 6">TWA-58</strain>
    </source>
</reference>
<keyword evidence="3" id="KW-0804">Transcription</keyword>
<organism evidence="5 6">
    <name type="scientific">Oleiharenicola lentus</name>
    <dbReference type="NCBI Taxonomy" id="2508720"/>
    <lineage>
        <taxon>Bacteria</taxon>
        <taxon>Pseudomonadati</taxon>
        <taxon>Verrucomicrobiota</taxon>
        <taxon>Opitutia</taxon>
        <taxon>Opitutales</taxon>
        <taxon>Opitutaceae</taxon>
        <taxon>Oleiharenicola</taxon>
    </lineage>
</organism>
<dbReference type="RefSeq" id="WP_129048710.1">
    <property type="nucleotide sequence ID" value="NZ_SDHX01000002.1"/>
</dbReference>
<dbReference type="PANTHER" id="PTHR30146:SF109">
    <property type="entry name" value="HTH-TYPE TRANSCRIPTIONAL REGULATOR GALS"/>
    <property type="match status" value="1"/>
</dbReference>
<dbReference type="SMART" id="SM00354">
    <property type="entry name" value="HTH_LACI"/>
    <property type="match status" value="1"/>
</dbReference>
<gene>
    <name evidence="5" type="ORF">ESB00_15550</name>
</gene>
<keyword evidence="6" id="KW-1185">Reference proteome</keyword>
<evidence type="ECO:0000256" key="3">
    <source>
        <dbReference type="ARBA" id="ARBA00023163"/>
    </source>
</evidence>
<evidence type="ECO:0000313" key="6">
    <source>
        <dbReference type="Proteomes" id="UP000290218"/>
    </source>
</evidence>
<dbReference type="CDD" id="cd01392">
    <property type="entry name" value="HTH_LacI"/>
    <property type="match status" value="1"/>
</dbReference>
<dbReference type="SUPFAM" id="SSF53822">
    <property type="entry name" value="Periplasmic binding protein-like I"/>
    <property type="match status" value="1"/>
</dbReference>
<name>A0A4Q1C423_9BACT</name>
<comment type="caution">
    <text evidence="5">The sequence shown here is derived from an EMBL/GenBank/DDBJ whole genome shotgun (WGS) entry which is preliminary data.</text>
</comment>
<dbReference type="SUPFAM" id="SSF47413">
    <property type="entry name" value="lambda repressor-like DNA-binding domains"/>
    <property type="match status" value="1"/>
</dbReference>
<keyword evidence="1" id="KW-0805">Transcription regulation</keyword>
<dbReference type="InterPro" id="IPR000843">
    <property type="entry name" value="HTH_LacI"/>
</dbReference>
<dbReference type="InterPro" id="IPR028082">
    <property type="entry name" value="Peripla_BP_I"/>
</dbReference>
<evidence type="ECO:0000259" key="4">
    <source>
        <dbReference type="PROSITE" id="PS50932"/>
    </source>
</evidence>
<dbReference type="PROSITE" id="PS50932">
    <property type="entry name" value="HTH_LACI_2"/>
    <property type="match status" value="1"/>
</dbReference>
<dbReference type="AlphaFoldDB" id="A0A4Q1C423"/>
<dbReference type="Proteomes" id="UP000290218">
    <property type="component" value="Unassembled WGS sequence"/>
</dbReference>
<dbReference type="GO" id="GO:0003700">
    <property type="term" value="F:DNA-binding transcription factor activity"/>
    <property type="evidence" value="ECO:0007669"/>
    <property type="project" value="TreeGrafter"/>
</dbReference>
<dbReference type="PANTHER" id="PTHR30146">
    <property type="entry name" value="LACI-RELATED TRANSCRIPTIONAL REPRESSOR"/>
    <property type="match status" value="1"/>
</dbReference>
<proteinExistence type="predicted"/>
<dbReference type="Gene3D" id="1.10.260.40">
    <property type="entry name" value="lambda repressor-like DNA-binding domains"/>
    <property type="match status" value="1"/>
</dbReference>
<dbReference type="EMBL" id="SDHX01000002">
    <property type="protein sequence ID" value="RXK53122.1"/>
    <property type="molecule type" value="Genomic_DNA"/>
</dbReference>
<dbReference type="InterPro" id="IPR010982">
    <property type="entry name" value="Lambda_DNA-bd_dom_sf"/>
</dbReference>
<sequence>MPRPVTMKTIAAQAGVTQATVSMSLANNPRIPAATRARIRTMAERLGYRPNPYVSALMRSRRQGRPRQDHPVLALVNGLDSEHGWRETASLTVRQMREGAIARAEQLGYRTEEFWLHRDGMSAARFSAMLHHRGIQGLLLGPLPAGAPPPGLAWEQFSAVRLGVPLPSLTITSVCNDHFFSSLQVARECHRRGYERPGLLLLRQHRQHFHARWDGGLLAGRHLMPRFRLTKTLLLEDWAHLAPVMAWLKKEKPDVIVTPAHDVLLDHLAKVGRRVPRDLGFASLALPERPHSCSGIWQNGRLLGATAIDAIVGQLERNERGLPEQTRVIMVEGVWNEGRTLRAPESELA</sequence>
<evidence type="ECO:0000313" key="5">
    <source>
        <dbReference type="EMBL" id="RXK53122.1"/>
    </source>
</evidence>
<evidence type="ECO:0000256" key="2">
    <source>
        <dbReference type="ARBA" id="ARBA00023125"/>
    </source>
</evidence>
<accession>A0A4Q1C423</accession>
<protein>
    <submittedName>
        <fullName evidence="5">LacI family transcriptional regulator</fullName>
    </submittedName>
</protein>
<keyword evidence="2" id="KW-0238">DNA-binding</keyword>
<dbReference type="GO" id="GO:0000976">
    <property type="term" value="F:transcription cis-regulatory region binding"/>
    <property type="evidence" value="ECO:0007669"/>
    <property type="project" value="TreeGrafter"/>
</dbReference>
<dbReference type="Gene3D" id="3.40.50.2300">
    <property type="match status" value="2"/>
</dbReference>
<feature type="domain" description="HTH lacI-type" evidence="4">
    <location>
        <begin position="5"/>
        <end position="59"/>
    </location>
</feature>
<evidence type="ECO:0000256" key="1">
    <source>
        <dbReference type="ARBA" id="ARBA00023015"/>
    </source>
</evidence>
<dbReference type="Pfam" id="PF00356">
    <property type="entry name" value="LacI"/>
    <property type="match status" value="1"/>
</dbReference>